<keyword evidence="4" id="KW-1185">Reference proteome</keyword>
<evidence type="ECO:0000256" key="1">
    <source>
        <dbReference type="SAM" id="MobiDB-lite"/>
    </source>
</evidence>
<feature type="region of interest" description="Disordered" evidence="1">
    <location>
        <begin position="63"/>
        <end position="106"/>
    </location>
</feature>
<dbReference type="Proteomes" id="UP000018208">
    <property type="component" value="Unassembled WGS sequence"/>
</dbReference>
<evidence type="ECO:0000313" key="4">
    <source>
        <dbReference type="Proteomes" id="UP000018208"/>
    </source>
</evidence>
<dbReference type="AlphaFoldDB" id="V6LBL2"/>
<dbReference type="EMBL" id="KI546167">
    <property type="protein sequence ID" value="EST41807.1"/>
    <property type="molecule type" value="Genomic_DNA"/>
</dbReference>
<proteinExistence type="predicted"/>
<name>V6LBL2_9EUKA</name>
<reference evidence="3" key="2">
    <citation type="submission" date="2020-12" db="EMBL/GenBank/DDBJ databases">
        <title>New Spironucleus salmonicida genome in near-complete chromosomes.</title>
        <authorList>
            <person name="Xu F."/>
            <person name="Kurt Z."/>
            <person name="Jimenez-Gonzalez A."/>
            <person name="Astvaldsson A."/>
            <person name="Andersson J.O."/>
            <person name="Svard S.G."/>
        </authorList>
    </citation>
    <scope>NUCLEOTIDE SEQUENCE</scope>
    <source>
        <strain evidence="3">ATCC 50377</strain>
    </source>
</reference>
<organism evidence="2">
    <name type="scientific">Spironucleus salmonicida</name>
    <dbReference type="NCBI Taxonomy" id="348837"/>
    <lineage>
        <taxon>Eukaryota</taxon>
        <taxon>Metamonada</taxon>
        <taxon>Diplomonadida</taxon>
        <taxon>Hexamitidae</taxon>
        <taxon>Hexamitinae</taxon>
        <taxon>Spironucleus</taxon>
    </lineage>
</organism>
<dbReference type="EMBL" id="AUWU02000005">
    <property type="protein sequence ID" value="KAH0573192.1"/>
    <property type="molecule type" value="Genomic_DNA"/>
</dbReference>
<gene>
    <name evidence="2" type="ORF">SS50377_18641</name>
    <name evidence="3" type="ORF">SS50377_25312</name>
</gene>
<protein>
    <submittedName>
        <fullName evidence="2">Uncharacterized protein</fullName>
    </submittedName>
</protein>
<sequence>MSTLKQGPKEILRILDNMKLPNPNRNHQMTPITSQTYHSLQPKKIKYSALTYASYDTPEIKKPRQQIVSSIKEDPKFQSHKSRREQLDQERLQRLQQKTNYYSSQM</sequence>
<reference evidence="2 3" key="1">
    <citation type="journal article" date="2014" name="PLoS Genet.">
        <title>The Genome of Spironucleus salmonicida Highlights a Fish Pathogen Adapted to Fluctuating Environments.</title>
        <authorList>
            <person name="Xu F."/>
            <person name="Jerlstrom-Hultqvist J."/>
            <person name="Einarsson E."/>
            <person name="Astvaldsson A."/>
            <person name="Svard S.G."/>
            <person name="Andersson J.O."/>
        </authorList>
    </citation>
    <scope>NUCLEOTIDE SEQUENCE</scope>
    <source>
        <strain evidence="3">ATCC 50377</strain>
    </source>
</reference>
<evidence type="ECO:0000313" key="3">
    <source>
        <dbReference type="EMBL" id="KAH0573192.1"/>
    </source>
</evidence>
<feature type="compositionally biased region" description="Basic and acidic residues" evidence="1">
    <location>
        <begin position="84"/>
        <end position="93"/>
    </location>
</feature>
<accession>V6LBL2</accession>
<evidence type="ECO:0000313" key="2">
    <source>
        <dbReference type="EMBL" id="EST41807.1"/>
    </source>
</evidence>
<dbReference type="VEuPathDB" id="GiardiaDB:SS50377_25312"/>